<feature type="region of interest" description="Disordered" evidence="1">
    <location>
        <begin position="141"/>
        <end position="172"/>
    </location>
</feature>
<evidence type="ECO:0000256" key="1">
    <source>
        <dbReference type="SAM" id="MobiDB-lite"/>
    </source>
</evidence>
<name>A0A8H6HAX1_9AGAR</name>
<dbReference type="AlphaFoldDB" id="A0A8H6HAX1"/>
<protein>
    <submittedName>
        <fullName evidence="2">Uncharacterized protein</fullName>
    </submittedName>
</protein>
<organism evidence="2 3">
    <name type="scientific">Ephemerocybe angulata</name>
    <dbReference type="NCBI Taxonomy" id="980116"/>
    <lineage>
        <taxon>Eukaryota</taxon>
        <taxon>Fungi</taxon>
        <taxon>Dikarya</taxon>
        <taxon>Basidiomycota</taxon>
        <taxon>Agaricomycotina</taxon>
        <taxon>Agaricomycetes</taxon>
        <taxon>Agaricomycetidae</taxon>
        <taxon>Agaricales</taxon>
        <taxon>Agaricineae</taxon>
        <taxon>Psathyrellaceae</taxon>
        <taxon>Ephemerocybe</taxon>
    </lineage>
</organism>
<comment type="caution">
    <text evidence="2">The sequence shown here is derived from an EMBL/GenBank/DDBJ whole genome shotgun (WGS) entry which is preliminary data.</text>
</comment>
<proteinExistence type="predicted"/>
<sequence>MGRRAKYYTLADKANARKIQRAKTKHTPESKAQVSLGAEPSHAGKAENRRQYLKLKPIPVVPKPVRRHSWAPMSWMQWRSVYERFHQGEDTLFLNELELVGDDFAALLRDFVGQFQRFMGRASSAALHGYMTSRYIQETEARANRDEKREGLGYQGGTMGATSPRSRRLGTI</sequence>
<keyword evidence="3" id="KW-1185">Reference proteome</keyword>
<dbReference type="Proteomes" id="UP000521943">
    <property type="component" value="Unassembled WGS sequence"/>
</dbReference>
<feature type="region of interest" description="Disordered" evidence="1">
    <location>
        <begin position="18"/>
        <end position="48"/>
    </location>
</feature>
<gene>
    <name evidence="2" type="ORF">DFP72DRAFT_859581</name>
</gene>
<dbReference type="OrthoDB" id="3116740at2759"/>
<accession>A0A8H6HAX1</accession>
<evidence type="ECO:0000313" key="3">
    <source>
        <dbReference type="Proteomes" id="UP000521943"/>
    </source>
</evidence>
<reference evidence="2 3" key="1">
    <citation type="submission" date="2020-07" db="EMBL/GenBank/DDBJ databases">
        <title>Comparative genomics of pyrophilous fungi reveals a link between fire events and developmental genes.</title>
        <authorList>
            <consortium name="DOE Joint Genome Institute"/>
            <person name="Steindorff A.S."/>
            <person name="Carver A."/>
            <person name="Calhoun S."/>
            <person name="Stillman K."/>
            <person name="Liu H."/>
            <person name="Lipzen A."/>
            <person name="Pangilinan J."/>
            <person name="Labutti K."/>
            <person name="Bruns T.D."/>
            <person name="Grigoriev I.V."/>
        </authorList>
    </citation>
    <scope>NUCLEOTIDE SEQUENCE [LARGE SCALE GENOMIC DNA]</scope>
    <source>
        <strain evidence="2 3">CBS 144469</strain>
    </source>
</reference>
<evidence type="ECO:0000313" key="2">
    <source>
        <dbReference type="EMBL" id="KAF6743095.1"/>
    </source>
</evidence>
<dbReference type="EMBL" id="JACGCI010000159">
    <property type="protein sequence ID" value="KAF6743095.1"/>
    <property type="molecule type" value="Genomic_DNA"/>
</dbReference>
<feature type="compositionally biased region" description="Basic and acidic residues" evidence="1">
    <location>
        <begin position="141"/>
        <end position="151"/>
    </location>
</feature>